<feature type="compositionally biased region" description="Basic residues" evidence="1">
    <location>
        <begin position="71"/>
        <end position="87"/>
    </location>
</feature>
<organism evidence="2">
    <name type="scientific">uncultured Rubrobacteraceae bacterium</name>
    <dbReference type="NCBI Taxonomy" id="349277"/>
    <lineage>
        <taxon>Bacteria</taxon>
        <taxon>Bacillati</taxon>
        <taxon>Actinomycetota</taxon>
        <taxon>Rubrobacteria</taxon>
        <taxon>Rubrobacterales</taxon>
        <taxon>Rubrobacteraceae</taxon>
        <taxon>environmental samples</taxon>
    </lineage>
</organism>
<protein>
    <submittedName>
        <fullName evidence="2">Uncharacterized protein</fullName>
    </submittedName>
</protein>
<feature type="non-terminal residue" evidence="2">
    <location>
        <position position="138"/>
    </location>
</feature>
<name>A0A6J4QLY7_9ACTN</name>
<reference evidence="2" key="1">
    <citation type="submission" date="2020-02" db="EMBL/GenBank/DDBJ databases">
        <authorList>
            <person name="Meier V. D."/>
        </authorList>
    </citation>
    <scope>NUCLEOTIDE SEQUENCE</scope>
    <source>
        <strain evidence="2">AVDCRST_MAG03</strain>
    </source>
</reference>
<feature type="region of interest" description="Disordered" evidence="1">
    <location>
        <begin position="71"/>
        <end position="138"/>
    </location>
</feature>
<accession>A0A6J4QLY7</accession>
<feature type="non-terminal residue" evidence="2">
    <location>
        <position position="1"/>
    </location>
</feature>
<proteinExistence type="predicted"/>
<feature type="compositionally biased region" description="Basic residues" evidence="1">
    <location>
        <begin position="95"/>
        <end position="129"/>
    </location>
</feature>
<dbReference type="AlphaFoldDB" id="A0A6J4QLY7"/>
<sequence>ALGHTSGMPRRPDRVRVVDPAPPGRRGGFLLFRRPFRGPRWGRALRRCRGAAGTSRGRLFLRDLSQRVRARRRRIGRDRRDRPRRRPYGREVRPPRGRGARRHHQGYATRAARRRDAHPPHRRALRRPLRLPQAGDAL</sequence>
<evidence type="ECO:0000256" key="1">
    <source>
        <dbReference type="SAM" id="MobiDB-lite"/>
    </source>
</evidence>
<feature type="region of interest" description="Disordered" evidence="1">
    <location>
        <begin position="1"/>
        <end position="24"/>
    </location>
</feature>
<gene>
    <name evidence="2" type="ORF">AVDCRST_MAG03-3986</name>
</gene>
<dbReference type="EMBL" id="CADCUT010000237">
    <property type="protein sequence ID" value="CAA9441218.1"/>
    <property type="molecule type" value="Genomic_DNA"/>
</dbReference>
<evidence type="ECO:0000313" key="2">
    <source>
        <dbReference type="EMBL" id="CAA9441218.1"/>
    </source>
</evidence>